<sequence length="95" mass="10644">MFGLCPTLGEVVLTEQPEAIDLHCYEHMPSDDEEEEEQTSRDLYRVSVDCGACKRTVTLVVFADLEDIQKLHSLLHSVRVVCESCLNPNNLNHGG</sequence>
<proteinExistence type="inferred from homology"/>
<dbReference type="GO" id="GO:0030430">
    <property type="term" value="C:host cell cytoplasm"/>
    <property type="evidence" value="ECO:0007669"/>
    <property type="project" value="UniProtKB-SubCell"/>
</dbReference>
<organism evidence="20 21">
    <name type="scientific">Enhydra lutris papillomavirus 1</name>
    <dbReference type="NCBI Taxonomy" id="1472717"/>
    <lineage>
        <taxon>Viruses</taxon>
        <taxon>Monodnaviria</taxon>
        <taxon>Shotokuvirae</taxon>
        <taxon>Cossaviricota</taxon>
        <taxon>Papovaviricetes</taxon>
        <taxon>Zurhausenvirales</taxon>
        <taxon>Papillomaviridae</taxon>
        <taxon>Firstpapillomavirinae</taxon>
        <taxon>Lambdapapillomavirus</taxon>
        <taxon>Lambdapapillomavirus 4</taxon>
    </lineage>
</organism>
<dbReference type="RefSeq" id="YP_009021864.1">
    <property type="nucleotide sequence ID" value="NC_023873.1"/>
</dbReference>
<evidence type="ECO:0000256" key="5">
    <source>
        <dbReference type="ARBA" id="ARBA00022632"/>
    </source>
</evidence>
<comment type="PTM">
    <text evidence="18">Highly phosphorylated.</text>
</comment>
<dbReference type="GO" id="GO:0039502">
    <property type="term" value="P:symbiont-mediated suppression of host type I interferon-mediated signaling pathway"/>
    <property type="evidence" value="ECO:0007669"/>
    <property type="project" value="UniProtKB-UniRule"/>
</dbReference>
<evidence type="ECO:0000313" key="21">
    <source>
        <dbReference type="Proteomes" id="UP000132112"/>
    </source>
</evidence>
<dbReference type="Pfam" id="PF00527">
    <property type="entry name" value="E7"/>
    <property type="match status" value="1"/>
</dbReference>
<dbReference type="GO" id="GO:0039645">
    <property type="term" value="P:symbiont-mediated perturbation of host cell cycle G1/S transition checkpoint"/>
    <property type="evidence" value="ECO:0007669"/>
    <property type="project" value="UniProtKB-UniRule"/>
</dbReference>
<dbReference type="Gene3D" id="3.30.160.330">
    <property type="match status" value="1"/>
</dbReference>
<dbReference type="OrthoDB" id="28045at10239"/>
<dbReference type="Proteomes" id="UP000132112">
    <property type="component" value="Segment"/>
</dbReference>
<dbReference type="PIRSF" id="PIRSF003407">
    <property type="entry name" value="Papvi_E7"/>
    <property type="match status" value="1"/>
</dbReference>
<keyword evidence="1 18" id="KW-1121">Modulation of host cell cycle by virus</keyword>
<evidence type="ECO:0000256" key="9">
    <source>
        <dbReference type="ARBA" id="ARBA00022833"/>
    </source>
</evidence>
<keyword evidence="16 18" id="KW-0899">Viral immunoevasion</keyword>
<evidence type="ECO:0000256" key="3">
    <source>
        <dbReference type="ARBA" id="ARBA00022562"/>
    </source>
</evidence>
<comment type="subcellular location">
    <subcellularLocation>
        <location evidence="18">Host cytoplasm</location>
    </subcellularLocation>
    <subcellularLocation>
        <location evidence="18">Host nucleus</location>
    </subcellularLocation>
    <text evidence="18">Predominantly found in the host nucleus.</text>
</comment>
<evidence type="ECO:0000256" key="19">
    <source>
        <dbReference type="PIRNR" id="PIRNR003407"/>
    </source>
</evidence>
<keyword evidence="14 18" id="KW-1035">Host cytoplasm</keyword>
<dbReference type="EMBL" id="KJ410351">
    <property type="protein sequence ID" value="AHL83543.1"/>
    <property type="molecule type" value="Genomic_DNA"/>
</dbReference>
<keyword evidence="12 18" id="KW-0010">Activator</keyword>
<evidence type="ECO:0000256" key="18">
    <source>
        <dbReference type="HAMAP-Rule" id="MF_04004"/>
    </source>
</evidence>
<comment type="function">
    <text evidence="18">Plays a role in viral genome replication by driving entry of quiescent cells into the cell cycle. Stimulation of progression from G1 to S phase allows the virus to efficiently use the cellular DNA replicating machinery to achieve viral genome replication. E7 protein has both transforming and trans-activating activities. Induces the disassembly of the E2F1 transcription factor from RB1, with subsequent transcriptional activation of E2F1-regulated S-phase genes. Interferes with host histone deacetylation mediated by HDAC1 and HDAC2, leading to transcription activation. Plays also a role in the inhibition of both antiviral and antiproliferative functions of host interferon alpha. Interaction with host TMEM173/STING impairs the ability of TMEM173/STING to sense cytosolic DNA and promote the production of type I interferon (IFN-alpha and IFN-beta).</text>
</comment>
<evidence type="ECO:0000256" key="13">
    <source>
        <dbReference type="ARBA" id="ARBA00023163"/>
    </source>
</evidence>
<accession>W8R551</accession>
<keyword evidence="2 18" id="KW-0244">Early protein</keyword>
<keyword evidence="7 18" id="KW-0863">Zinc-finger</keyword>
<dbReference type="SUPFAM" id="SSF161234">
    <property type="entry name" value="E7 C-terminal domain-like"/>
    <property type="match status" value="1"/>
</dbReference>
<protein>
    <recommendedName>
        <fullName evidence="18 19">Protein E7</fullName>
    </recommendedName>
</protein>
<feature type="short sequence motif" description="Nuclear export signal" evidence="18">
    <location>
        <begin position="68"/>
        <end position="76"/>
    </location>
</feature>
<feature type="short sequence motif" description="LXCXE motif; interaction with host RB1 and TMEM173/STING" evidence="18">
    <location>
        <begin position="22"/>
        <end position="26"/>
    </location>
</feature>
<keyword evidence="3 18" id="KW-1048">Host nucleus</keyword>
<evidence type="ECO:0000256" key="14">
    <source>
        <dbReference type="ARBA" id="ARBA00023200"/>
    </source>
</evidence>
<evidence type="ECO:0000256" key="12">
    <source>
        <dbReference type="ARBA" id="ARBA00023159"/>
    </source>
</evidence>
<evidence type="ECO:0000256" key="15">
    <source>
        <dbReference type="ARBA" id="ARBA00023258"/>
    </source>
</evidence>
<evidence type="ECO:0000256" key="10">
    <source>
        <dbReference type="ARBA" id="ARBA00023015"/>
    </source>
</evidence>
<evidence type="ECO:0000256" key="7">
    <source>
        <dbReference type="ARBA" id="ARBA00022771"/>
    </source>
</evidence>
<keyword evidence="9 18" id="KW-0862">Zinc</keyword>
<keyword evidence="6 18" id="KW-0479">Metal-binding</keyword>
<dbReference type="InterPro" id="IPR000148">
    <property type="entry name" value="Papilloma_E7"/>
</dbReference>
<evidence type="ECO:0000256" key="2">
    <source>
        <dbReference type="ARBA" id="ARBA00022518"/>
    </source>
</evidence>
<name>W8R551_9PAPI</name>
<evidence type="ECO:0000256" key="1">
    <source>
        <dbReference type="ARBA" id="ARBA00022504"/>
    </source>
</evidence>
<evidence type="ECO:0000256" key="4">
    <source>
        <dbReference type="ARBA" id="ARBA00022581"/>
    </source>
</evidence>
<evidence type="ECO:0000256" key="16">
    <source>
        <dbReference type="ARBA" id="ARBA00023280"/>
    </source>
</evidence>
<reference evidence="20 21" key="1">
    <citation type="submission" date="2014-02" db="EMBL/GenBank/DDBJ databases">
        <title>Oral lesions caused by Enhydra lutris papillomavirus 1 in Southern sea otters.</title>
        <authorList>
            <person name="Ng T.F.F."/>
            <person name="Miller M."/>
            <person name="Kondov N.O."/>
            <person name="Puget B."/>
            <person name="Dodd E."/>
            <person name="Delwart E."/>
        </authorList>
    </citation>
    <scope>NUCLEOTIDE SEQUENCE [LARGE SCALE GENOMIC DNA]</scope>
    <source>
        <strain evidence="20">6898-13</strain>
    </source>
</reference>
<comment type="function">
    <text evidence="19">E7 protein has both transforming and trans-activating activities.</text>
</comment>
<evidence type="ECO:0000313" key="20">
    <source>
        <dbReference type="EMBL" id="AHL83543.1"/>
    </source>
</evidence>
<keyword evidence="13 18" id="KW-0804">Transcription</keyword>
<comment type="subunit">
    <text evidence="18">Homodimer. Homooligomer. Interacts with host RB1; this interaction induces dissociation of RB1-E2F1 complex thereby disrupting RB1 activity. Interacts with host EP300; this interaction represses EP300 transcriptional activity. Interacts with protein E2; this interaction inhibits E7 oncogenic activity. Interacts with host TMEM173/STING; this interaction impairs the ability of TMEM173/STING to sense cytosolic DNA and promote the production of type I interferon (IFN-alpha and IFN-beta).</text>
</comment>
<dbReference type="GO" id="GO:0003677">
    <property type="term" value="F:DNA binding"/>
    <property type="evidence" value="ECO:0007669"/>
    <property type="project" value="UniProtKB-UniRule"/>
</dbReference>
<evidence type="ECO:0000256" key="8">
    <source>
        <dbReference type="ARBA" id="ARBA00022830"/>
    </source>
</evidence>
<dbReference type="GO" id="GO:0042025">
    <property type="term" value="C:host cell nucleus"/>
    <property type="evidence" value="ECO:0007669"/>
    <property type="project" value="UniProtKB-SubCell"/>
</dbReference>
<comment type="similarity">
    <text evidence="18 19">Belongs to the papillomaviridae E7 protein family.</text>
</comment>
<gene>
    <name evidence="18 20" type="primary">E7</name>
    <name evidence="20" type="ORF">ElPV1gp2</name>
</gene>
<evidence type="ECO:0000256" key="17">
    <source>
        <dbReference type="ARBA" id="ARBA00023309"/>
    </source>
</evidence>
<keyword evidence="11 18" id="KW-0238">DNA-binding</keyword>
<dbReference type="KEGG" id="vg:18982971"/>
<keyword evidence="4 18" id="KW-0945">Host-virus interaction</keyword>
<dbReference type="GO" id="GO:0008270">
    <property type="term" value="F:zinc ion binding"/>
    <property type="evidence" value="ECO:0007669"/>
    <property type="project" value="UniProtKB-KW"/>
</dbReference>
<dbReference type="GO" id="GO:0019904">
    <property type="term" value="F:protein domain specific binding"/>
    <property type="evidence" value="ECO:0007669"/>
    <property type="project" value="UniProtKB-UniRule"/>
</dbReference>
<keyword evidence="8 18" id="KW-1114">Inhibition of host interferon signaling pathway by virus</keyword>
<evidence type="ECO:0000256" key="6">
    <source>
        <dbReference type="ARBA" id="ARBA00022723"/>
    </source>
</evidence>
<dbReference type="GO" id="GO:0006351">
    <property type="term" value="P:DNA-templated transcription"/>
    <property type="evidence" value="ECO:0007669"/>
    <property type="project" value="UniProtKB-UniRule"/>
</dbReference>
<comment type="caution">
    <text evidence="18">Lacks conserved residue(s) required for the propagation of feature annotation.</text>
</comment>
<dbReference type="HAMAP" id="MF_04004">
    <property type="entry name" value="PPV_E7"/>
    <property type="match status" value="1"/>
</dbReference>
<comment type="domain">
    <text evidence="18">The E7 terminal domain is an intrinsically disordered domain, whose flexibility and conformational transitions confer target adaptability to the oncoprotein. It allows adaptation to a variety of protein targets and exposes the PEST degradation sequence that regulates its turnover in the cell.</text>
</comment>
<keyword evidence="17 18" id="KW-1078">G1/S host cell cycle checkpoint dysregulation by virus</keyword>
<dbReference type="GeneID" id="18982971"/>
<dbReference type="GO" id="GO:0003700">
    <property type="term" value="F:DNA-binding transcription factor activity"/>
    <property type="evidence" value="ECO:0007669"/>
    <property type="project" value="UniProtKB-UniRule"/>
</dbReference>
<keyword evidence="5 18" id="KW-1090">Inhibition of host innate immune response by virus</keyword>
<evidence type="ECO:0000256" key="11">
    <source>
        <dbReference type="ARBA" id="ARBA00023125"/>
    </source>
</evidence>
<keyword evidence="10 18" id="KW-0805">Transcription regulation</keyword>
<keyword evidence="15" id="KW-0922">Interferon antiviral system evasion</keyword>
<dbReference type="GO" id="GO:0052170">
    <property type="term" value="P:symbiont-mediated suppression of host innate immune response"/>
    <property type="evidence" value="ECO:0007669"/>
    <property type="project" value="UniProtKB-KW"/>
</dbReference>